<reference evidence="3 4" key="2">
    <citation type="journal article" date="2014" name="Int. J. Syst. Evol. Microbiol.">
        <title>Methanobacterium paludis sp. nov. and a novel strain of Methanobacterium lacus isolated from northern peatlands.</title>
        <authorList>
            <person name="Cadillo-Quiroz H."/>
            <person name="Brauer S.L."/>
            <person name="Goodson N."/>
            <person name="Yavitt J.B."/>
            <person name="Zinder S.H."/>
        </authorList>
    </citation>
    <scope>NUCLEOTIDE SEQUENCE [LARGE SCALE GENOMIC DNA]</scope>
    <source>
        <strain evidence="3 4">AL-21</strain>
    </source>
</reference>
<sequence length="128" mass="14871">MRETITKIYKIRSSIREVWKALVDQSVIDKWGGGPSKMTETVGTDFELWNGDIYGRNIKVEHESQLVQEWFGGDWAKPSIVTFNLKEQYPYVILELEQINVPDPDVEDIDAGWDDFFLGPMKKMLETQ</sequence>
<feature type="domain" description="Activator of Hsp90 ATPase homologue 1/2-like C-terminal" evidence="2">
    <location>
        <begin position="14"/>
        <end position="125"/>
    </location>
</feature>
<organism evidence="3 4">
    <name type="scientific">Methanobacterium lacus (strain AL-21)</name>
    <dbReference type="NCBI Taxonomy" id="877455"/>
    <lineage>
        <taxon>Archaea</taxon>
        <taxon>Methanobacteriati</taxon>
        <taxon>Methanobacteriota</taxon>
        <taxon>Methanomada group</taxon>
        <taxon>Methanobacteria</taxon>
        <taxon>Methanobacteriales</taxon>
        <taxon>Methanobacteriaceae</taxon>
        <taxon>Methanobacterium</taxon>
    </lineage>
</organism>
<proteinExistence type="inferred from homology"/>
<dbReference type="Proteomes" id="UP000007490">
    <property type="component" value="Chromosome"/>
</dbReference>
<dbReference type="InterPro" id="IPR023393">
    <property type="entry name" value="START-like_dom_sf"/>
</dbReference>
<accession>F0TCL5</accession>
<evidence type="ECO:0000256" key="1">
    <source>
        <dbReference type="ARBA" id="ARBA00006817"/>
    </source>
</evidence>
<dbReference type="SUPFAM" id="SSF55961">
    <property type="entry name" value="Bet v1-like"/>
    <property type="match status" value="1"/>
</dbReference>
<reference evidence="4" key="1">
    <citation type="submission" date="2011-02" db="EMBL/GenBank/DDBJ databases">
        <title>Complete sequence of Methanobacterium sp. AL-21.</title>
        <authorList>
            <consortium name="US DOE Joint Genome Institute"/>
            <person name="Lucas S."/>
            <person name="Copeland A."/>
            <person name="Lapidus A."/>
            <person name="Cheng J.-F."/>
            <person name="Goodwin L."/>
            <person name="Pitluck S."/>
            <person name="Chertkov O."/>
            <person name="Detter J.C."/>
            <person name="Han C."/>
            <person name="Tapia R."/>
            <person name="Land M."/>
            <person name="Hauser L."/>
            <person name="Kyrpides N."/>
            <person name="Ivanova N."/>
            <person name="Mikhailova N."/>
            <person name="Pagani I."/>
            <person name="Cadillo-Quiroz H."/>
            <person name="Imachi H."/>
            <person name="Zinder S."/>
            <person name="Liu W."/>
            <person name="Woyke T."/>
        </authorList>
    </citation>
    <scope>NUCLEOTIDE SEQUENCE [LARGE SCALE GENOMIC DNA]</scope>
    <source>
        <strain evidence="4">AL-21</strain>
    </source>
</reference>
<gene>
    <name evidence="3" type="ordered locus">Metbo_1045</name>
</gene>
<dbReference type="KEGG" id="mel:Metbo_1045"/>
<dbReference type="RefSeq" id="WP_013644643.1">
    <property type="nucleotide sequence ID" value="NC_015216.1"/>
</dbReference>
<dbReference type="InterPro" id="IPR013538">
    <property type="entry name" value="ASHA1/2-like_C"/>
</dbReference>
<name>F0TCL5_METLA</name>
<dbReference type="OrthoDB" id="376798at2157"/>
<dbReference type="EMBL" id="CP002551">
    <property type="protein sequence ID" value="ADZ09292.1"/>
    <property type="molecule type" value="Genomic_DNA"/>
</dbReference>
<evidence type="ECO:0000313" key="3">
    <source>
        <dbReference type="EMBL" id="ADZ09292.1"/>
    </source>
</evidence>
<dbReference type="AlphaFoldDB" id="F0TCL5"/>
<evidence type="ECO:0000313" key="4">
    <source>
        <dbReference type="Proteomes" id="UP000007490"/>
    </source>
</evidence>
<dbReference type="GeneID" id="10277494"/>
<protein>
    <submittedName>
        <fullName evidence="3">Activator of Hsp90 ATPase 1 family protein</fullName>
    </submittedName>
</protein>
<dbReference type="Gene3D" id="3.30.530.20">
    <property type="match status" value="1"/>
</dbReference>
<comment type="similarity">
    <text evidence="1">Belongs to the AHA1 family.</text>
</comment>
<evidence type="ECO:0000259" key="2">
    <source>
        <dbReference type="Pfam" id="PF08327"/>
    </source>
</evidence>
<keyword evidence="4" id="KW-1185">Reference proteome</keyword>
<dbReference type="STRING" id="877455.Metbo_1045"/>
<dbReference type="Pfam" id="PF08327">
    <property type="entry name" value="AHSA1"/>
    <property type="match status" value="1"/>
</dbReference>
<dbReference type="HOGENOM" id="CLU_049046_5_0_2"/>